<gene>
    <name evidence="1" type="ORF">GMO_01410</name>
</gene>
<name>G6XF76_9PROT</name>
<organism evidence="1 2">
    <name type="scientific">Gluconobacter morbifer G707</name>
    <dbReference type="NCBI Taxonomy" id="1088869"/>
    <lineage>
        <taxon>Bacteria</taxon>
        <taxon>Pseudomonadati</taxon>
        <taxon>Pseudomonadota</taxon>
        <taxon>Alphaproteobacteria</taxon>
        <taxon>Acetobacterales</taxon>
        <taxon>Acetobacteraceae</taxon>
        <taxon>Gluconobacter</taxon>
    </lineage>
</organism>
<protein>
    <recommendedName>
        <fullName evidence="3">Transposase</fullName>
    </recommendedName>
</protein>
<comment type="caution">
    <text evidence="1">The sequence shown here is derived from an EMBL/GenBank/DDBJ whole genome shotgun (WGS) entry which is preliminary data.</text>
</comment>
<dbReference type="EMBL" id="AGQV01000001">
    <property type="protein sequence ID" value="EHH68834.1"/>
    <property type="molecule type" value="Genomic_DNA"/>
</dbReference>
<accession>G6XF76</accession>
<reference evidence="1 2" key="1">
    <citation type="submission" date="2011-10" db="EMBL/GenBank/DDBJ databases">
        <title>Genome sequence of Gluconobacter morbifer G707, isolated from Drosophila gut.</title>
        <authorList>
            <person name="Lee W.-J."/>
            <person name="Kim E.-K."/>
        </authorList>
    </citation>
    <scope>NUCLEOTIDE SEQUENCE [LARGE SCALE GENOMIC DNA]</scope>
    <source>
        <strain evidence="1 2">G707</strain>
    </source>
</reference>
<evidence type="ECO:0000313" key="2">
    <source>
        <dbReference type="Proteomes" id="UP000004949"/>
    </source>
</evidence>
<evidence type="ECO:0000313" key="1">
    <source>
        <dbReference type="EMBL" id="EHH68834.1"/>
    </source>
</evidence>
<dbReference type="AlphaFoldDB" id="G6XF76"/>
<proteinExistence type="predicted"/>
<dbReference type="PATRIC" id="fig|1088869.3.peg.141"/>
<evidence type="ECO:0008006" key="3">
    <source>
        <dbReference type="Google" id="ProtNLM"/>
    </source>
</evidence>
<sequence length="43" mass="5025">MSFSPIYVVCDHGYVSHTFHEHLRNRRPRPVILIAATADYIKI</sequence>
<keyword evidence="2" id="KW-1185">Reference proteome</keyword>
<dbReference type="Proteomes" id="UP000004949">
    <property type="component" value="Unassembled WGS sequence"/>
</dbReference>